<evidence type="ECO:0008006" key="3">
    <source>
        <dbReference type="Google" id="ProtNLM"/>
    </source>
</evidence>
<reference evidence="1 2" key="1">
    <citation type="submission" date="2015-12" db="EMBL/GenBank/DDBJ databases">
        <authorList>
            <person name="Shamseldin A."/>
            <person name="Moawad H."/>
            <person name="Abd El-Rahim W.M."/>
            <person name="Sadowsky M.J."/>
        </authorList>
    </citation>
    <scope>NUCLEOTIDE SEQUENCE [LARGE SCALE GENOMIC DNA]</scope>
    <source>
        <strain evidence="1 2">SJ5A-1</strain>
    </source>
</reference>
<dbReference type="PROSITE" id="PS51257">
    <property type="entry name" value="PROKAR_LIPOPROTEIN"/>
    <property type="match status" value="1"/>
</dbReference>
<evidence type="ECO:0000313" key="1">
    <source>
        <dbReference type="EMBL" id="KUF11609.1"/>
    </source>
</evidence>
<dbReference type="AlphaFoldDB" id="A0A0W7WLY8"/>
<dbReference type="STRING" id="1685382.AVJ23_07585"/>
<name>A0A0W7WLY8_9RHOB</name>
<dbReference type="Proteomes" id="UP000054396">
    <property type="component" value="Unassembled WGS sequence"/>
</dbReference>
<protein>
    <recommendedName>
        <fullName evidence="3">Lipoprotein</fullName>
    </recommendedName>
</protein>
<gene>
    <name evidence="1" type="ORF">AVJ23_07585</name>
</gene>
<comment type="caution">
    <text evidence="1">The sequence shown here is derived from an EMBL/GenBank/DDBJ whole genome shotgun (WGS) entry which is preliminary data.</text>
</comment>
<keyword evidence="2" id="KW-1185">Reference proteome</keyword>
<dbReference type="OrthoDB" id="7773807at2"/>
<dbReference type="EMBL" id="LPXO01000003">
    <property type="protein sequence ID" value="KUF11609.1"/>
    <property type="molecule type" value="Genomic_DNA"/>
</dbReference>
<organism evidence="1 2">
    <name type="scientific">Pseudoponticoccus marisrubri</name>
    <dbReference type="NCBI Taxonomy" id="1685382"/>
    <lineage>
        <taxon>Bacteria</taxon>
        <taxon>Pseudomonadati</taxon>
        <taxon>Pseudomonadota</taxon>
        <taxon>Alphaproteobacteria</taxon>
        <taxon>Rhodobacterales</taxon>
        <taxon>Roseobacteraceae</taxon>
        <taxon>Pseudoponticoccus</taxon>
    </lineage>
</organism>
<accession>A0A0W7WLY8</accession>
<dbReference type="RefSeq" id="WP_058861555.1">
    <property type="nucleotide sequence ID" value="NZ_LPXO01000003.1"/>
</dbReference>
<sequence>MTRSLSVLLLSALVLTSCGTVRDSRLNPMNWFGRSTAQPVATEGEVNPLIPRRRASILRPQQDDTYRGQLIGDVTELLVERRPGGAVIRATGVADYQGVYDVRLVKVDEESDAGTLTLDFRALQLRGPQGRPASRTVTAAVWLTDNELGAIRTIRVKSARTVRTSRR</sequence>
<evidence type="ECO:0000313" key="2">
    <source>
        <dbReference type="Proteomes" id="UP000054396"/>
    </source>
</evidence>
<proteinExistence type="predicted"/>